<gene>
    <name evidence="1" type="ORF">ABT39_MTgene2363</name>
</gene>
<organism evidence="1">
    <name type="scientific">Picea glauca</name>
    <name type="common">White spruce</name>
    <name type="synonym">Pinus glauca</name>
    <dbReference type="NCBI Taxonomy" id="3330"/>
    <lineage>
        <taxon>Eukaryota</taxon>
        <taxon>Viridiplantae</taxon>
        <taxon>Streptophyta</taxon>
        <taxon>Embryophyta</taxon>
        <taxon>Tracheophyta</taxon>
        <taxon>Spermatophyta</taxon>
        <taxon>Pinopsida</taxon>
        <taxon>Pinidae</taxon>
        <taxon>Conifers I</taxon>
        <taxon>Pinales</taxon>
        <taxon>Pinaceae</taxon>
        <taxon>Picea</taxon>
    </lineage>
</organism>
<accession>A0A101LUX9</accession>
<dbReference type="AlphaFoldDB" id="A0A101LUX9"/>
<dbReference type="EMBL" id="LKAM01000016">
    <property type="protein sequence ID" value="KUM45795.1"/>
    <property type="molecule type" value="Genomic_DNA"/>
</dbReference>
<reference evidence="1" key="1">
    <citation type="journal article" date="2015" name="Genome Biol. Evol.">
        <title>Organellar Genomes of White Spruce (Picea glauca): Assembly and Annotation.</title>
        <authorList>
            <person name="Jackman S.D."/>
            <person name="Warren R.L."/>
            <person name="Gibb E.A."/>
            <person name="Vandervalk B.P."/>
            <person name="Mohamadi H."/>
            <person name="Chu J."/>
            <person name="Raymond A."/>
            <person name="Pleasance S."/>
            <person name="Coope R."/>
            <person name="Wildung M.R."/>
            <person name="Ritland C.E."/>
            <person name="Bousquet J."/>
            <person name="Jones S.J."/>
            <person name="Bohlmann J."/>
            <person name="Birol I."/>
        </authorList>
    </citation>
    <scope>NUCLEOTIDE SEQUENCE [LARGE SCALE GENOMIC DNA]</scope>
    <source>
        <tissue evidence="1">Flushing bud</tissue>
    </source>
</reference>
<comment type="caution">
    <text evidence="1">The sequence shown here is derived from an EMBL/GenBank/DDBJ whole genome shotgun (WGS) entry which is preliminary data.</text>
</comment>
<protein>
    <submittedName>
        <fullName evidence="1">Uncharacterized protein</fullName>
    </submittedName>
</protein>
<geneLocation type="mitochondrion" evidence="1"/>
<evidence type="ECO:0000313" key="1">
    <source>
        <dbReference type="EMBL" id="KUM45795.1"/>
    </source>
</evidence>
<name>A0A101LUX9_PICGL</name>
<sequence>MPSFSFPVLCMDPHLAVRCLIFSHSWGYPLMGCFTSISERHARRPGANE</sequence>
<proteinExistence type="predicted"/>
<keyword evidence="1" id="KW-0496">Mitochondrion</keyword>